<evidence type="ECO:0000256" key="4">
    <source>
        <dbReference type="ARBA" id="ARBA00022692"/>
    </source>
</evidence>
<dbReference type="EC" id="2.5.1.145" evidence="7"/>
<dbReference type="GO" id="GO:0008961">
    <property type="term" value="F:phosphatidylglycerol-prolipoprotein diacylglyceryl transferase activity"/>
    <property type="evidence" value="ECO:0007669"/>
    <property type="project" value="UniProtKB-EC"/>
</dbReference>
<protein>
    <recommendedName>
        <fullName evidence="7">Phosphatidylglycerol--prolipoprotein diacylglyceryl transferase</fullName>
        <ecNumber evidence="7">2.5.1.145</ecNumber>
    </recommendedName>
</protein>
<dbReference type="InterPro" id="IPR001640">
    <property type="entry name" value="Lgt"/>
</dbReference>
<keyword evidence="2 7" id="KW-1003">Cell membrane</keyword>
<keyword evidence="10" id="KW-1185">Reference proteome</keyword>
<feature type="transmembrane region" description="Helical" evidence="7">
    <location>
        <begin position="211"/>
        <end position="230"/>
    </location>
</feature>
<evidence type="ECO:0000256" key="7">
    <source>
        <dbReference type="HAMAP-Rule" id="MF_01147"/>
    </source>
</evidence>
<dbReference type="PROSITE" id="PS01311">
    <property type="entry name" value="LGT"/>
    <property type="match status" value="1"/>
</dbReference>
<evidence type="ECO:0000256" key="5">
    <source>
        <dbReference type="ARBA" id="ARBA00022989"/>
    </source>
</evidence>
<reference evidence="9 10" key="1">
    <citation type="submission" date="2022-01" db="EMBL/GenBank/DDBJ databases">
        <title>Collection of gut derived symbiotic bacterial strains cultured from healthy donors.</title>
        <authorList>
            <person name="Lin H."/>
            <person name="Kohout C."/>
            <person name="Waligurski E."/>
            <person name="Pamer E.G."/>
        </authorList>
    </citation>
    <scope>NUCLEOTIDE SEQUENCE [LARGE SCALE GENOMIC DNA]</scope>
    <source>
        <strain evidence="9 10">DFI.7.58</strain>
    </source>
</reference>
<sequence length="387" mass="42419">MYTVQFPKLGWEFHVDPTAFYIGDTPIAWYGIIIAVGFMLAFLYAMFSCKKMNINSDKLVNCVLVGMVTGIIGARLYYVLFYPGDLYIRDPMQIFNIREGGLAIYGGIIGGLLGGVITAKICKLRVPAVLDVAVLGFLIGQGIGRWGNFVNQEAFGSQTDLPWGMVSEGTQAVVNGPVHPCFFYESVWCLLGFVLLHIFCRKFRRYDGQVFLLYLVWYGFGRFFIEGLRTDSLLTPFFDLRVSQLVAAATVLAGVVLLIVFRNRTSLSGCGSAKVMAMDALKESVPEELVETEGDSVETAVDGESVELESAGEEADADALTQIESLQEPQGETEPASPEDENPTEPEEKEPVAAVQEERSETPGPDEPAEGSQEEGSDDPDNGHQED</sequence>
<proteinExistence type="inferred from homology"/>
<dbReference type="EMBL" id="JAKNHQ010000009">
    <property type="protein sequence ID" value="MCG4610836.1"/>
    <property type="molecule type" value="Genomic_DNA"/>
</dbReference>
<feature type="transmembrane region" description="Helical" evidence="7">
    <location>
        <begin position="102"/>
        <end position="121"/>
    </location>
</feature>
<keyword evidence="4 7" id="KW-0812">Transmembrane</keyword>
<feature type="transmembrane region" description="Helical" evidence="7">
    <location>
        <begin position="27"/>
        <end position="47"/>
    </location>
</feature>
<evidence type="ECO:0000313" key="9">
    <source>
        <dbReference type="EMBL" id="MCG4610836.1"/>
    </source>
</evidence>
<dbReference type="PANTHER" id="PTHR30589:SF0">
    <property type="entry name" value="PHOSPHATIDYLGLYCEROL--PROLIPOPROTEIN DIACYLGLYCERYL TRANSFERASE"/>
    <property type="match status" value="1"/>
</dbReference>
<name>A0ABS9MJT2_9FIRM</name>
<dbReference type="HAMAP" id="MF_01147">
    <property type="entry name" value="Lgt"/>
    <property type="match status" value="1"/>
</dbReference>
<evidence type="ECO:0000256" key="6">
    <source>
        <dbReference type="ARBA" id="ARBA00023136"/>
    </source>
</evidence>
<evidence type="ECO:0000313" key="10">
    <source>
        <dbReference type="Proteomes" id="UP001298681"/>
    </source>
</evidence>
<comment type="function">
    <text evidence="7">Catalyzes the transfer of the diacylglyceryl group from phosphatidylglycerol to the sulfhydryl group of the N-terminal cysteine of a prolipoprotein, the first step in the formation of mature lipoproteins.</text>
</comment>
<dbReference type="Proteomes" id="UP001298681">
    <property type="component" value="Unassembled WGS sequence"/>
</dbReference>
<evidence type="ECO:0000256" key="3">
    <source>
        <dbReference type="ARBA" id="ARBA00022679"/>
    </source>
</evidence>
<feature type="region of interest" description="Disordered" evidence="8">
    <location>
        <begin position="307"/>
        <end position="387"/>
    </location>
</feature>
<accession>A0ABS9MJT2</accession>
<keyword evidence="5 7" id="KW-1133">Transmembrane helix</keyword>
<dbReference type="PANTHER" id="PTHR30589">
    <property type="entry name" value="PROLIPOPROTEIN DIACYLGLYCERYL TRANSFERASE"/>
    <property type="match status" value="1"/>
</dbReference>
<comment type="pathway">
    <text evidence="7">Protein modification; lipoprotein biosynthesis (diacylglyceryl transfer).</text>
</comment>
<evidence type="ECO:0000256" key="2">
    <source>
        <dbReference type="ARBA" id="ARBA00022475"/>
    </source>
</evidence>
<feature type="transmembrane region" description="Helical" evidence="7">
    <location>
        <begin position="242"/>
        <end position="261"/>
    </location>
</feature>
<organism evidence="9 10">
    <name type="scientific">Anaeromassilibacillus senegalensis</name>
    <dbReference type="NCBI Taxonomy" id="1673717"/>
    <lineage>
        <taxon>Bacteria</taxon>
        <taxon>Bacillati</taxon>
        <taxon>Bacillota</taxon>
        <taxon>Clostridia</taxon>
        <taxon>Eubacteriales</taxon>
        <taxon>Acutalibacteraceae</taxon>
        <taxon>Anaeromassilibacillus</taxon>
    </lineage>
</organism>
<evidence type="ECO:0000256" key="8">
    <source>
        <dbReference type="SAM" id="MobiDB-lite"/>
    </source>
</evidence>
<feature type="compositionally biased region" description="Acidic residues" evidence="8">
    <location>
        <begin position="337"/>
        <end position="348"/>
    </location>
</feature>
<comment type="caution">
    <text evidence="9">The sequence shown here is derived from an EMBL/GenBank/DDBJ whole genome shotgun (WGS) entry which is preliminary data.</text>
</comment>
<feature type="compositionally biased region" description="Acidic residues" evidence="8">
    <location>
        <begin position="307"/>
        <end position="317"/>
    </location>
</feature>
<comment type="subcellular location">
    <subcellularLocation>
        <location evidence="7">Cell membrane</location>
        <topology evidence="7">Multi-pass membrane protein</topology>
    </subcellularLocation>
</comment>
<dbReference type="NCBIfam" id="TIGR00544">
    <property type="entry name" value="lgt"/>
    <property type="match status" value="1"/>
</dbReference>
<feature type="transmembrane region" description="Helical" evidence="7">
    <location>
        <begin position="182"/>
        <end position="199"/>
    </location>
</feature>
<comment type="catalytic activity">
    <reaction evidence="7">
        <text>L-cysteinyl-[prolipoprotein] + a 1,2-diacyl-sn-glycero-3-phospho-(1'-sn-glycerol) = an S-1,2-diacyl-sn-glyceryl-L-cysteinyl-[prolipoprotein] + sn-glycerol 1-phosphate + H(+)</text>
        <dbReference type="Rhea" id="RHEA:56712"/>
        <dbReference type="Rhea" id="RHEA-COMP:14679"/>
        <dbReference type="Rhea" id="RHEA-COMP:14680"/>
        <dbReference type="ChEBI" id="CHEBI:15378"/>
        <dbReference type="ChEBI" id="CHEBI:29950"/>
        <dbReference type="ChEBI" id="CHEBI:57685"/>
        <dbReference type="ChEBI" id="CHEBI:64716"/>
        <dbReference type="ChEBI" id="CHEBI:140658"/>
        <dbReference type="EC" id="2.5.1.145"/>
    </reaction>
</comment>
<feature type="transmembrane region" description="Helical" evidence="7">
    <location>
        <begin position="59"/>
        <end position="82"/>
    </location>
</feature>
<keyword evidence="6 7" id="KW-0472">Membrane</keyword>
<comment type="similarity">
    <text evidence="1 7">Belongs to the Lgt family.</text>
</comment>
<dbReference type="RefSeq" id="WP_237966756.1">
    <property type="nucleotide sequence ID" value="NZ_JAKNHQ010000009.1"/>
</dbReference>
<feature type="transmembrane region" description="Helical" evidence="7">
    <location>
        <begin position="128"/>
        <end position="147"/>
    </location>
</feature>
<feature type="compositionally biased region" description="Acidic residues" evidence="8">
    <location>
        <begin position="367"/>
        <end position="380"/>
    </location>
</feature>
<dbReference type="Pfam" id="PF01790">
    <property type="entry name" value="LGT"/>
    <property type="match status" value="1"/>
</dbReference>
<gene>
    <name evidence="7 9" type="primary">lgt</name>
    <name evidence="9" type="ORF">L0P57_07800</name>
</gene>
<evidence type="ECO:0000256" key="1">
    <source>
        <dbReference type="ARBA" id="ARBA00007150"/>
    </source>
</evidence>
<feature type="binding site" evidence="7">
    <location>
        <position position="145"/>
    </location>
    <ligand>
        <name>a 1,2-diacyl-sn-glycero-3-phospho-(1'-sn-glycerol)</name>
        <dbReference type="ChEBI" id="CHEBI:64716"/>
    </ligand>
</feature>
<keyword evidence="3 7" id="KW-0808">Transferase</keyword>